<comment type="similarity">
    <text evidence="5">Belongs to the protein kinase superfamily.</text>
</comment>
<dbReference type="PROSITE" id="PS00107">
    <property type="entry name" value="PROTEIN_KINASE_ATP"/>
    <property type="match status" value="1"/>
</dbReference>
<dbReference type="SUPFAM" id="SSF56112">
    <property type="entry name" value="Protein kinase-like (PK-like)"/>
    <property type="match status" value="1"/>
</dbReference>
<organism evidence="7 8">
    <name type="scientific">Blepharisma stoltei</name>
    <dbReference type="NCBI Taxonomy" id="1481888"/>
    <lineage>
        <taxon>Eukaryota</taxon>
        <taxon>Sar</taxon>
        <taxon>Alveolata</taxon>
        <taxon>Ciliophora</taxon>
        <taxon>Postciliodesmatophora</taxon>
        <taxon>Heterotrichea</taxon>
        <taxon>Heterotrichida</taxon>
        <taxon>Blepharismidae</taxon>
        <taxon>Blepharisma</taxon>
    </lineage>
</organism>
<keyword evidence="5" id="KW-0808">Transferase</keyword>
<dbReference type="SUPFAM" id="SSF50729">
    <property type="entry name" value="PH domain-like"/>
    <property type="match status" value="1"/>
</dbReference>
<dbReference type="InterPro" id="IPR000719">
    <property type="entry name" value="Prot_kinase_dom"/>
</dbReference>
<gene>
    <name evidence="7" type="ORF">BSTOLATCC_MIC31639</name>
</gene>
<evidence type="ECO:0000313" key="7">
    <source>
        <dbReference type="EMBL" id="CAG9322509.1"/>
    </source>
</evidence>
<evidence type="ECO:0000256" key="5">
    <source>
        <dbReference type="RuleBase" id="RU000304"/>
    </source>
</evidence>
<feature type="binding site" evidence="4">
    <location>
        <position position="167"/>
    </location>
    <ligand>
        <name>ATP</name>
        <dbReference type="ChEBI" id="CHEBI:30616"/>
    </ligand>
</feature>
<dbReference type="EMBL" id="CAJZBQ010000032">
    <property type="protein sequence ID" value="CAG9322509.1"/>
    <property type="molecule type" value="Genomic_DNA"/>
</dbReference>
<keyword evidence="5" id="KW-0723">Serine/threonine-protein kinase</keyword>
<evidence type="ECO:0000256" key="4">
    <source>
        <dbReference type="PROSITE-ProRule" id="PRU10141"/>
    </source>
</evidence>
<comment type="subunit">
    <text evidence="1">Monomer.</text>
</comment>
<dbReference type="SMART" id="SM00220">
    <property type="entry name" value="S_TKc"/>
    <property type="match status" value="1"/>
</dbReference>
<name>A0AAU9J5K5_9CILI</name>
<comment type="caution">
    <text evidence="7">The sequence shown here is derived from an EMBL/GenBank/DDBJ whole genome shotgun (WGS) entry which is preliminary data.</text>
</comment>
<dbReference type="FunFam" id="3.30.200.20:FF:000042">
    <property type="entry name" value="Aurora kinase A"/>
    <property type="match status" value="1"/>
</dbReference>
<dbReference type="Gene3D" id="1.10.510.10">
    <property type="entry name" value="Transferase(Phosphotransferase) domain 1"/>
    <property type="match status" value="1"/>
</dbReference>
<dbReference type="PROSITE" id="PS00108">
    <property type="entry name" value="PROTEIN_KINASE_ST"/>
    <property type="match status" value="1"/>
</dbReference>
<feature type="domain" description="Protein kinase" evidence="6">
    <location>
        <begin position="133"/>
        <end position="389"/>
    </location>
</feature>
<evidence type="ECO:0000256" key="3">
    <source>
        <dbReference type="ARBA" id="ARBA00022840"/>
    </source>
</evidence>
<reference evidence="7" key="1">
    <citation type="submission" date="2021-09" db="EMBL/GenBank/DDBJ databases">
        <authorList>
            <consortium name="AG Swart"/>
            <person name="Singh M."/>
            <person name="Singh A."/>
            <person name="Seah K."/>
            <person name="Emmerich C."/>
        </authorList>
    </citation>
    <scope>NUCLEOTIDE SEQUENCE</scope>
    <source>
        <strain evidence="7">ATCC30299</strain>
    </source>
</reference>
<dbReference type="Gene3D" id="3.30.200.20">
    <property type="entry name" value="Phosphorylase Kinase, domain 1"/>
    <property type="match status" value="1"/>
</dbReference>
<evidence type="ECO:0000256" key="2">
    <source>
        <dbReference type="ARBA" id="ARBA00022741"/>
    </source>
</evidence>
<keyword evidence="3 4" id="KW-0067">ATP-binding</keyword>
<dbReference type="Pfam" id="PF00069">
    <property type="entry name" value="Pkinase"/>
    <property type="match status" value="1"/>
</dbReference>
<keyword evidence="5" id="KW-0418">Kinase</keyword>
<dbReference type="InterPro" id="IPR008271">
    <property type="entry name" value="Ser/Thr_kinase_AS"/>
</dbReference>
<proteinExistence type="inferred from homology"/>
<keyword evidence="8" id="KW-1185">Reference proteome</keyword>
<dbReference type="GO" id="GO:0004674">
    <property type="term" value="F:protein serine/threonine kinase activity"/>
    <property type="evidence" value="ECO:0007669"/>
    <property type="project" value="UniProtKB-KW"/>
</dbReference>
<dbReference type="InterPro" id="IPR011009">
    <property type="entry name" value="Kinase-like_dom_sf"/>
</dbReference>
<dbReference type="PROSITE" id="PS50011">
    <property type="entry name" value="PROTEIN_KINASE_DOM"/>
    <property type="match status" value="1"/>
</dbReference>
<dbReference type="Proteomes" id="UP001162131">
    <property type="component" value="Unassembled WGS sequence"/>
</dbReference>
<keyword evidence="2 4" id="KW-0547">Nucleotide-binding</keyword>
<dbReference type="InterPro" id="IPR017441">
    <property type="entry name" value="Protein_kinase_ATP_BS"/>
</dbReference>
<dbReference type="PANTHER" id="PTHR24347">
    <property type="entry name" value="SERINE/THREONINE-PROTEIN KINASE"/>
    <property type="match status" value="1"/>
</dbReference>
<dbReference type="AlphaFoldDB" id="A0AAU9J5K5"/>
<accession>A0AAU9J5K5</accession>
<sequence length="473" mass="54483">MKSIFSNIYHPKDMCFWEDFTDLHKPETSTVFFQGSLLELSTSNVLKEKFFYLNKNSILRSKNVSSRITKISSLKWKIIEPFIEEDKAGIKYGFRLSQGIYCQYFYTKTSEELDEWLAYLSRIGIMTDIKHDYDLKSLIGSGSFANVYLAEDYEDSRTYAIKSIPKKLLLSKNNFQALCNEIEILRMIDHPGIVKLHKVYEGQNHIYLVLDYVPGGNMLQRLLKHGPLTEEKAAKFASKLLGILDYLKLMNVVHRDLKLENILLNSESSETDFKLIDFGLACFADKELTQNCGSPGYVAPEILRKMPYGAKVDVFSTGVVLYMVLSGRAPFSGKTPRETLLKNRDGIIQFQEQYWRGISREAISLVLALTKCQPSLRPNPRDALQNKWLNIYTKRQPIMTLRSPIISSRNNEKFTYLDLPNLENPRRGRLSVVSLENQEFCKGESRRGSLFPDISSMSKTSKLLWKQEIKDFV</sequence>
<protein>
    <recommendedName>
        <fullName evidence="6">Protein kinase domain-containing protein</fullName>
    </recommendedName>
</protein>
<evidence type="ECO:0000256" key="1">
    <source>
        <dbReference type="ARBA" id="ARBA00011245"/>
    </source>
</evidence>
<dbReference type="FunFam" id="1.10.510.10:FF:000571">
    <property type="entry name" value="Maternal embryonic leucine zipper kinase"/>
    <property type="match status" value="1"/>
</dbReference>
<evidence type="ECO:0000313" key="8">
    <source>
        <dbReference type="Proteomes" id="UP001162131"/>
    </source>
</evidence>
<evidence type="ECO:0000259" key="6">
    <source>
        <dbReference type="PROSITE" id="PS50011"/>
    </source>
</evidence>
<dbReference type="GO" id="GO:0005524">
    <property type="term" value="F:ATP binding"/>
    <property type="evidence" value="ECO:0007669"/>
    <property type="project" value="UniProtKB-UniRule"/>
</dbReference>